<evidence type="ECO:0000313" key="4">
    <source>
        <dbReference type="EMBL" id="BBX24802.1"/>
    </source>
</evidence>
<feature type="region of interest" description="Disordered" evidence="1">
    <location>
        <begin position="636"/>
        <end position="659"/>
    </location>
</feature>
<gene>
    <name evidence="4" type="ORF">MTER_42130</name>
</gene>
<protein>
    <recommendedName>
        <fullName evidence="6">Alpha/beta hydrolase</fullName>
    </recommendedName>
</protein>
<organism evidence="4 5">
    <name type="scientific">Mycolicibacter terrae</name>
    <dbReference type="NCBI Taxonomy" id="1788"/>
    <lineage>
        <taxon>Bacteria</taxon>
        <taxon>Bacillati</taxon>
        <taxon>Actinomycetota</taxon>
        <taxon>Actinomycetes</taxon>
        <taxon>Mycobacteriales</taxon>
        <taxon>Mycobacteriaceae</taxon>
        <taxon>Mycolicibacter</taxon>
    </lineage>
</organism>
<dbReference type="InterPro" id="IPR010427">
    <property type="entry name" value="DUF1023"/>
</dbReference>
<feature type="compositionally biased region" description="Basic and acidic residues" evidence="1">
    <location>
        <begin position="643"/>
        <end position="659"/>
    </location>
</feature>
<dbReference type="Pfam" id="PF22905">
    <property type="entry name" value="Hydro_N_hd"/>
    <property type="match status" value="1"/>
</dbReference>
<accession>A0AAD1I064</accession>
<evidence type="ECO:0000256" key="1">
    <source>
        <dbReference type="SAM" id="MobiDB-lite"/>
    </source>
</evidence>
<sequence>MHLESISIPLLIAEAGGDPWAINAALQHGRPAQIDGLTRAFHNAGQSAAEADATFEQARKRFEGAWNRENGDHPINDAAQVQLVTTSLGVQAEQLPKIAADLESIAAALAEAQKSSAACISELEAVLQSIDAHLTQLFQVDQNPDLTAAQRRGVHDQIAELQQAAIDDTAETLRRVRVIRDTYLTALRAAEARLRAEGYDPGLVKNLDQVTSPLGDPLMPIPPSGTDPRVVTDWWNSLTPQQRAAYVAQHDPGLGNLNGIPADARNEVNLAVLHDDLNRVRDLANLRGVSVDDVLHNPGGYGLSADDAARYTNAVQTEKGLEHMAGEVDANGNVERQALLWAYDPLAFNGQGKAAVAIGNPDRAANTAVVVPGTGNSVQQGWLESSDATNLYDQMRSATPGEPASVIAWMGYDAPDAPDDLRIATPELARDGGAMLAGDVNGLSATHDAGLSSHVTVIGHSYGATTVADAFANSGMHANDAVLIGCPGTDVAKSAADFHLDGGQVFVGAASSDPVSWLGQSGLAPDFINHTMHHPLGDMAGLGTDPAGDSYGSVRFHAEAVGHQGLAFGDHSRYYDMGSESLRAMTDISAGKSSSLADSGLVAEGRRQAHIGLPEKVHIPLVGDVNLPHVDTRIPGTPALIDPEGKRAPATITDDHQYR</sequence>
<dbReference type="InterPro" id="IPR054469">
    <property type="entry name" value="Pred_hydrolase_N"/>
</dbReference>
<dbReference type="Proteomes" id="UP000467636">
    <property type="component" value="Chromosome"/>
</dbReference>
<dbReference type="EMBL" id="AP022564">
    <property type="protein sequence ID" value="BBX24802.1"/>
    <property type="molecule type" value="Genomic_DNA"/>
</dbReference>
<evidence type="ECO:0000259" key="2">
    <source>
        <dbReference type="Pfam" id="PF06259"/>
    </source>
</evidence>
<dbReference type="RefSeq" id="WP_085260046.1">
    <property type="nucleotide sequence ID" value="NZ_AP022564.1"/>
</dbReference>
<dbReference type="AlphaFoldDB" id="A0AAD1I064"/>
<evidence type="ECO:0000313" key="5">
    <source>
        <dbReference type="Proteomes" id="UP000467636"/>
    </source>
</evidence>
<feature type="domain" description="DUF1023" evidence="2">
    <location>
        <begin position="349"/>
        <end position="516"/>
    </location>
</feature>
<evidence type="ECO:0008006" key="6">
    <source>
        <dbReference type="Google" id="ProtNLM"/>
    </source>
</evidence>
<feature type="domain" description="Predicted hydrolase N-terminal" evidence="3">
    <location>
        <begin position="1"/>
        <end position="195"/>
    </location>
</feature>
<proteinExistence type="predicted"/>
<reference evidence="4 5" key="1">
    <citation type="journal article" date="2019" name="Emerg. Microbes Infect.">
        <title>Comprehensive subspecies identification of 175 nontuberculous mycobacteria species based on 7547 genomic profiles.</title>
        <authorList>
            <person name="Matsumoto Y."/>
            <person name="Kinjo T."/>
            <person name="Motooka D."/>
            <person name="Nabeya D."/>
            <person name="Jung N."/>
            <person name="Uechi K."/>
            <person name="Horii T."/>
            <person name="Iida T."/>
            <person name="Fujita J."/>
            <person name="Nakamura S."/>
        </authorList>
    </citation>
    <scope>NUCLEOTIDE SEQUENCE [LARGE SCALE GENOMIC DNA]</scope>
    <source>
        <strain evidence="4 5">JCM 12143</strain>
    </source>
</reference>
<dbReference type="Pfam" id="PF06259">
    <property type="entry name" value="Abhydrolase_8"/>
    <property type="match status" value="1"/>
</dbReference>
<keyword evidence="5" id="KW-1185">Reference proteome</keyword>
<name>A0AAD1I064_9MYCO</name>
<evidence type="ECO:0000259" key="3">
    <source>
        <dbReference type="Pfam" id="PF22905"/>
    </source>
</evidence>